<gene>
    <name evidence="1" type="ORF">K443DRAFT_673597</name>
</gene>
<dbReference type="AlphaFoldDB" id="A0A0C9XQK4"/>
<reference evidence="1 2" key="1">
    <citation type="submission" date="2014-04" db="EMBL/GenBank/DDBJ databases">
        <authorList>
            <consortium name="DOE Joint Genome Institute"/>
            <person name="Kuo A."/>
            <person name="Kohler A."/>
            <person name="Nagy L.G."/>
            <person name="Floudas D."/>
            <person name="Copeland A."/>
            <person name="Barry K.W."/>
            <person name="Cichocki N."/>
            <person name="Veneault-Fourrey C."/>
            <person name="LaButti K."/>
            <person name="Lindquist E.A."/>
            <person name="Lipzen A."/>
            <person name="Lundell T."/>
            <person name="Morin E."/>
            <person name="Murat C."/>
            <person name="Sun H."/>
            <person name="Tunlid A."/>
            <person name="Henrissat B."/>
            <person name="Grigoriev I.V."/>
            <person name="Hibbett D.S."/>
            <person name="Martin F."/>
            <person name="Nordberg H.P."/>
            <person name="Cantor M.N."/>
            <person name="Hua S.X."/>
        </authorList>
    </citation>
    <scope>NUCLEOTIDE SEQUENCE [LARGE SCALE GENOMIC DNA]</scope>
    <source>
        <strain evidence="1 2">LaAM-08-1</strain>
    </source>
</reference>
<dbReference type="HOGENOM" id="CLU_2831541_0_0_1"/>
<proteinExistence type="predicted"/>
<dbReference type="EMBL" id="KN838548">
    <property type="protein sequence ID" value="KIK07336.1"/>
    <property type="molecule type" value="Genomic_DNA"/>
</dbReference>
<reference evidence="2" key="2">
    <citation type="submission" date="2015-01" db="EMBL/GenBank/DDBJ databases">
        <title>Evolutionary Origins and Diversification of the Mycorrhizal Mutualists.</title>
        <authorList>
            <consortium name="DOE Joint Genome Institute"/>
            <consortium name="Mycorrhizal Genomics Consortium"/>
            <person name="Kohler A."/>
            <person name="Kuo A."/>
            <person name="Nagy L.G."/>
            <person name="Floudas D."/>
            <person name="Copeland A."/>
            <person name="Barry K.W."/>
            <person name="Cichocki N."/>
            <person name="Veneault-Fourrey C."/>
            <person name="LaButti K."/>
            <person name="Lindquist E.A."/>
            <person name="Lipzen A."/>
            <person name="Lundell T."/>
            <person name="Morin E."/>
            <person name="Murat C."/>
            <person name="Riley R."/>
            <person name="Ohm R."/>
            <person name="Sun H."/>
            <person name="Tunlid A."/>
            <person name="Henrissat B."/>
            <person name="Grigoriev I.V."/>
            <person name="Hibbett D.S."/>
            <person name="Martin F."/>
        </authorList>
    </citation>
    <scope>NUCLEOTIDE SEQUENCE [LARGE SCALE GENOMIC DNA]</scope>
    <source>
        <strain evidence="2">LaAM-08-1</strain>
    </source>
</reference>
<protein>
    <submittedName>
        <fullName evidence="1">Uncharacterized protein</fullName>
    </submittedName>
</protein>
<sequence>MRRVRVSSLRRKVGGHSGTISKHLQKGLERVRSFVESDIVLEDLPGMVKCKAVRNMVVDVENCCLS</sequence>
<organism evidence="1 2">
    <name type="scientific">Laccaria amethystina LaAM-08-1</name>
    <dbReference type="NCBI Taxonomy" id="1095629"/>
    <lineage>
        <taxon>Eukaryota</taxon>
        <taxon>Fungi</taxon>
        <taxon>Dikarya</taxon>
        <taxon>Basidiomycota</taxon>
        <taxon>Agaricomycotina</taxon>
        <taxon>Agaricomycetes</taxon>
        <taxon>Agaricomycetidae</taxon>
        <taxon>Agaricales</taxon>
        <taxon>Agaricineae</taxon>
        <taxon>Hydnangiaceae</taxon>
        <taxon>Laccaria</taxon>
    </lineage>
</organism>
<evidence type="ECO:0000313" key="1">
    <source>
        <dbReference type="EMBL" id="KIK07336.1"/>
    </source>
</evidence>
<dbReference type="Proteomes" id="UP000054477">
    <property type="component" value="Unassembled WGS sequence"/>
</dbReference>
<accession>A0A0C9XQK4</accession>
<keyword evidence="2" id="KW-1185">Reference proteome</keyword>
<evidence type="ECO:0000313" key="2">
    <source>
        <dbReference type="Proteomes" id="UP000054477"/>
    </source>
</evidence>
<name>A0A0C9XQK4_9AGAR</name>